<feature type="transmembrane region" description="Helical" evidence="6">
    <location>
        <begin position="166"/>
        <end position="184"/>
    </location>
</feature>
<feature type="transmembrane region" description="Helical" evidence="6">
    <location>
        <begin position="271"/>
        <end position="289"/>
    </location>
</feature>
<dbReference type="OrthoDB" id="9784538at2"/>
<feature type="transmembrane region" description="Helical" evidence="6">
    <location>
        <begin position="72"/>
        <end position="90"/>
    </location>
</feature>
<dbReference type="Proteomes" id="UP000294621">
    <property type="component" value="Unassembled WGS sequence"/>
</dbReference>
<feature type="transmembrane region" description="Helical" evidence="6">
    <location>
        <begin position="295"/>
        <end position="312"/>
    </location>
</feature>
<keyword evidence="4 6" id="KW-1133">Transmembrane helix</keyword>
<evidence type="ECO:0000256" key="3">
    <source>
        <dbReference type="ARBA" id="ARBA00022692"/>
    </source>
</evidence>
<accession>A0A4R5XST6</accession>
<gene>
    <name evidence="7" type="ORF">E2R57_15840</name>
</gene>
<dbReference type="Pfam" id="PF02653">
    <property type="entry name" value="BPD_transp_2"/>
    <property type="match status" value="1"/>
</dbReference>
<feature type="transmembrane region" description="Helical" evidence="6">
    <location>
        <begin position="102"/>
        <end position="123"/>
    </location>
</feature>
<reference evidence="7 8" key="1">
    <citation type="submission" date="2019-03" db="EMBL/GenBank/DDBJ databases">
        <title>Genome Sequencing and Assembly of Various Microbes Isolated from Partially Reclaimed Soil and Acid Mine Drainage (AMD) Site.</title>
        <authorList>
            <person name="Steinbock B."/>
            <person name="Bechtold R."/>
            <person name="Sevigny J.L."/>
            <person name="Thomas D."/>
            <person name="Cuthill L.R."/>
            <person name="Aveiro Johannsen E.J."/>
            <person name="Thomas K."/>
            <person name="Ghosh A."/>
        </authorList>
    </citation>
    <scope>NUCLEOTIDE SEQUENCE [LARGE SCALE GENOMIC DNA]</scope>
    <source>
        <strain evidence="7 8">S-A1</strain>
    </source>
</reference>
<sequence length="325" mass="32933">MTMTNKLSRLWQRPYAIAAMLTIALLAANLIVNPAAFSPQYMPQTIAAFAPFALAAMASTPAILGGGGGIDISVGPVMSLVNIVIVTLLLPSQLLDGPVTGITAALVLGLGIGALNGVLVAVLRYQPIIATLCAMLILIGINIRLAPSPMQAGDNWTDAVSSSWGPVPVAAVLILAPLALWALLGKTAWMTNLYSVGGSDTAAFTSGVNVTAVRVVAYATGGLFAGIGGIALTGILRSGDSTVGMQYTLIAITAVVLGGTSMTGGRGGMGGSLAAAAAIFLFQILLSAMRVPTPWLNLTYGAMLIGAIIVTVRTSTANKTKGKVA</sequence>
<dbReference type="EMBL" id="SMZQ01000009">
    <property type="protein sequence ID" value="TDL33985.1"/>
    <property type="molecule type" value="Genomic_DNA"/>
</dbReference>
<dbReference type="AlphaFoldDB" id="A0A4R5XST6"/>
<feature type="transmembrane region" description="Helical" evidence="6">
    <location>
        <begin position="215"/>
        <end position="236"/>
    </location>
</feature>
<feature type="transmembrane region" description="Helical" evidence="6">
    <location>
        <begin position="46"/>
        <end position="65"/>
    </location>
</feature>
<dbReference type="PANTHER" id="PTHR32196">
    <property type="entry name" value="ABC TRANSPORTER PERMEASE PROTEIN YPHD-RELATED-RELATED"/>
    <property type="match status" value="1"/>
</dbReference>
<name>A0A4R5XST6_9MICC</name>
<dbReference type="GO" id="GO:0022857">
    <property type="term" value="F:transmembrane transporter activity"/>
    <property type="evidence" value="ECO:0007669"/>
    <property type="project" value="InterPro"/>
</dbReference>
<feature type="transmembrane region" description="Helical" evidence="6">
    <location>
        <begin position="128"/>
        <end position="146"/>
    </location>
</feature>
<dbReference type="GO" id="GO:0005886">
    <property type="term" value="C:plasma membrane"/>
    <property type="evidence" value="ECO:0007669"/>
    <property type="project" value="UniProtKB-SubCell"/>
</dbReference>
<evidence type="ECO:0000313" key="8">
    <source>
        <dbReference type="Proteomes" id="UP000294621"/>
    </source>
</evidence>
<evidence type="ECO:0000313" key="7">
    <source>
        <dbReference type="EMBL" id="TDL33985.1"/>
    </source>
</evidence>
<keyword evidence="2" id="KW-1003">Cell membrane</keyword>
<protein>
    <submittedName>
        <fullName evidence="7">ABC transporter permease</fullName>
    </submittedName>
</protein>
<evidence type="ECO:0000256" key="2">
    <source>
        <dbReference type="ARBA" id="ARBA00022475"/>
    </source>
</evidence>
<feature type="transmembrane region" description="Helical" evidence="6">
    <location>
        <begin position="242"/>
        <end position="259"/>
    </location>
</feature>
<evidence type="ECO:0000256" key="5">
    <source>
        <dbReference type="ARBA" id="ARBA00023136"/>
    </source>
</evidence>
<dbReference type="InterPro" id="IPR001851">
    <property type="entry name" value="ABC_transp_permease"/>
</dbReference>
<keyword evidence="3 6" id="KW-0812">Transmembrane</keyword>
<proteinExistence type="predicted"/>
<organism evidence="7 8">
    <name type="scientific">Arthrobacter nitrophenolicus</name>
    <dbReference type="NCBI Taxonomy" id="683150"/>
    <lineage>
        <taxon>Bacteria</taxon>
        <taxon>Bacillati</taxon>
        <taxon>Actinomycetota</taxon>
        <taxon>Actinomycetes</taxon>
        <taxon>Micrococcales</taxon>
        <taxon>Micrococcaceae</taxon>
        <taxon>Arthrobacter</taxon>
    </lineage>
</organism>
<evidence type="ECO:0000256" key="1">
    <source>
        <dbReference type="ARBA" id="ARBA00004651"/>
    </source>
</evidence>
<evidence type="ECO:0000256" key="6">
    <source>
        <dbReference type="SAM" id="Phobius"/>
    </source>
</evidence>
<dbReference type="CDD" id="cd06579">
    <property type="entry name" value="TM_PBP1_transp_AraH_like"/>
    <property type="match status" value="1"/>
</dbReference>
<comment type="caution">
    <text evidence="7">The sequence shown here is derived from an EMBL/GenBank/DDBJ whole genome shotgun (WGS) entry which is preliminary data.</text>
</comment>
<comment type="subcellular location">
    <subcellularLocation>
        <location evidence="1">Cell membrane</location>
        <topology evidence="1">Multi-pass membrane protein</topology>
    </subcellularLocation>
</comment>
<evidence type="ECO:0000256" key="4">
    <source>
        <dbReference type="ARBA" id="ARBA00022989"/>
    </source>
</evidence>
<keyword evidence="5 6" id="KW-0472">Membrane</keyword>